<dbReference type="InterPro" id="IPR020846">
    <property type="entry name" value="MFS_dom"/>
</dbReference>
<evidence type="ECO:0000256" key="6">
    <source>
        <dbReference type="ARBA" id="ARBA00022692"/>
    </source>
</evidence>
<feature type="transmembrane region" description="Helical" evidence="10">
    <location>
        <begin position="382"/>
        <end position="405"/>
    </location>
</feature>
<dbReference type="PRINTS" id="PR00171">
    <property type="entry name" value="SUGRTRNSPORT"/>
</dbReference>
<dbReference type="PROSITE" id="PS00217">
    <property type="entry name" value="SUGAR_TRANSPORT_2"/>
    <property type="match status" value="1"/>
</dbReference>
<feature type="transmembrane region" description="Helical" evidence="10">
    <location>
        <begin position="313"/>
        <end position="336"/>
    </location>
</feature>
<dbReference type="InterPro" id="IPR036259">
    <property type="entry name" value="MFS_trans_sf"/>
</dbReference>
<keyword evidence="13" id="KW-1185">Reference proteome</keyword>
<dbReference type="PANTHER" id="PTHR48023:SF4">
    <property type="entry name" value="D-XYLOSE-PROTON SYMPORTER-LIKE 2"/>
    <property type="match status" value="1"/>
</dbReference>
<keyword evidence="7 10" id="KW-1133">Transmembrane helix</keyword>
<keyword evidence="5" id="KW-0762">Sugar transport</keyword>
<feature type="domain" description="Major facilitator superfamily (MFS) profile" evidence="11">
    <location>
        <begin position="23"/>
        <end position="470"/>
    </location>
</feature>
<dbReference type="InterPro" id="IPR050820">
    <property type="entry name" value="MFS_Sugar_Transporter"/>
</dbReference>
<keyword evidence="8 10" id="KW-0472">Membrane</keyword>
<protein>
    <submittedName>
        <fullName evidence="12">Glucose/mannose:H+ symporter GlcP</fullName>
    </submittedName>
</protein>
<dbReference type="PROSITE" id="PS50850">
    <property type="entry name" value="MFS"/>
    <property type="match status" value="1"/>
</dbReference>
<evidence type="ECO:0000256" key="10">
    <source>
        <dbReference type="SAM" id="Phobius"/>
    </source>
</evidence>
<accession>M2WEZ2</accession>
<feature type="transmembrane region" description="Helical" evidence="10">
    <location>
        <begin position="445"/>
        <end position="466"/>
    </location>
</feature>
<feature type="transmembrane region" description="Helical" evidence="10">
    <location>
        <begin position="343"/>
        <end position="362"/>
    </location>
</feature>
<dbReference type="InterPro" id="IPR005828">
    <property type="entry name" value="MFS_sugar_transport-like"/>
</dbReference>
<name>M2WEZ2_9MICC</name>
<dbReference type="RefSeq" id="WP_006214020.1">
    <property type="nucleotide sequence ID" value="NZ_ANHZ02000005.1"/>
</dbReference>
<comment type="similarity">
    <text evidence="2 9">Belongs to the major facilitator superfamily. Sugar transporter (TC 2.A.1.1) family.</text>
</comment>
<dbReference type="InterPro" id="IPR003663">
    <property type="entry name" value="Sugar/inositol_transpt"/>
</dbReference>
<dbReference type="FunFam" id="1.20.1250.20:FF:000122">
    <property type="entry name" value="D-xylose transporter XylE"/>
    <property type="match status" value="1"/>
</dbReference>
<feature type="transmembrane region" description="Helical" evidence="10">
    <location>
        <begin position="20"/>
        <end position="36"/>
    </location>
</feature>
<dbReference type="PANTHER" id="PTHR48023">
    <property type="entry name" value="D-XYLOSE-PROTON SYMPORTER-LIKE 2"/>
    <property type="match status" value="1"/>
</dbReference>
<dbReference type="EMBL" id="ANHZ02000005">
    <property type="protein sequence ID" value="EME37107.1"/>
    <property type="molecule type" value="Genomic_DNA"/>
</dbReference>
<dbReference type="PROSITE" id="PS00216">
    <property type="entry name" value="SUGAR_TRANSPORT_1"/>
    <property type="match status" value="1"/>
</dbReference>
<comment type="subcellular location">
    <subcellularLocation>
        <location evidence="1">Cell membrane</location>
        <topology evidence="1">Multi-pass membrane protein</topology>
    </subcellularLocation>
</comment>
<dbReference type="Proteomes" id="UP000009877">
    <property type="component" value="Unassembled WGS sequence"/>
</dbReference>
<feature type="transmembrane region" description="Helical" evidence="10">
    <location>
        <begin position="162"/>
        <end position="181"/>
    </location>
</feature>
<dbReference type="Pfam" id="PF00083">
    <property type="entry name" value="Sugar_tr"/>
    <property type="match status" value="1"/>
</dbReference>
<evidence type="ECO:0000256" key="8">
    <source>
        <dbReference type="ARBA" id="ARBA00023136"/>
    </source>
</evidence>
<feature type="transmembrane region" description="Helical" evidence="10">
    <location>
        <begin position="193"/>
        <end position="215"/>
    </location>
</feature>
<dbReference type="NCBIfam" id="TIGR00879">
    <property type="entry name" value="SP"/>
    <property type="match status" value="1"/>
</dbReference>
<feature type="transmembrane region" description="Helical" evidence="10">
    <location>
        <begin position="417"/>
        <end position="439"/>
    </location>
</feature>
<evidence type="ECO:0000259" key="11">
    <source>
        <dbReference type="PROSITE" id="PS50850"/>
    </source>
</evidence>
<feature type="transmembrane region" description="Helical" evidence="10">
    <location>
        <begin position="56"/>
        <end position="77"/>
    </location>
</feature>
<dbReference type="AlphaFoldDB" id="M2WEZ2"/>
<feature type="transmembrane region" description="Helical" evidence="10">
    <location>
        <begin position="276"/>
        <end position="298"/>
    </location>
</feature>
<dbReference type="GO" id="GO:0022857">
    <property type="term" value="F:transmembrane transporter activity"/>
    <property type="evidence" value="ECO:0007669"/>
    <property type="project" value="InterPro"/>
</dbReference>
<feature type="transmembrane region" description="Helical" evidence="10">
    <location>
        <begin position="121"/>
        <end position="142"/>
    </location>
</feature>
<gene>
    <name evidence="12" type="ORF">C884_02021</name>
</gene>
<dbReference type="InterPro" id="IPR005829">
    <property type="entry name" value="Sugar_transporter_CS"/>
</dbReference>
<evidence type="ECO:0000256" key="3">
    <source>
        <dbReference type="ARBA" id="ARBA00022448"/>
    </source>
</evidence>
<evidence type="ECO:0000256" key="5">
    <source>
        <dbReference type="ARBA" id="ARBA00022597"/>
    </source>
</evidence>
<evidence type="ECO:0000313" key="12">
    <source>
        <dbReference type="EMBL" id="EME37107.1"/>
    </source>
</evidence>
<evidence type="ECO:0000256" key="7">
    <source>
        <dbReference type="ARBA" id="ARBA00022989"/>
    </source>
</evidence>
<evidence type="ECO:0000256" key="1">
    <source>
        <dbReference type="ARBA" id="ARBA00004651"/>
    </source>
</evidence>
<keyword evidence="3 9" id="KW-0813">Transport</keyword>
<evidence type="ECO:0000256" key="2">
    <source>
        <dbReference type="ARBA" id="ARBA00010992"/>
    </source>
</evidence>
<evidence type="ECO:0000313" key="13">
    <source>
        <dbReference type="Proteomes" id="UP000009877"/>
    </source>
</evidence>
<dbReference type="Gene3D" id="1.20.1250.20">
    <property type="entry name" value="MFS general substrate transporter like domains"/>
    <property type="match status" value="2"/>
</dbReference>
<keyword evidence="6 10" id="KW-0812">Transmembrane</keyword>
<proteinExistence type="inferred from homology"/>
<evidence type="ECO:0000256" key="4">
    <source>
        <dbReference type="ARBA" id="ARBA00022475"/>
    </source>
</evidence>
<feature type="transmembrane region" description="Helical" evidence="10">
    <location>
        <begin position="89"/>
        <end position="109"/>
    </location>
</feature>
<sequence length="479" mass="50356">MSTYTSPMSLGGHTANMGAVLRISLVAAMGGFLFGYDSAVINGATGAMQEYFDVSPGALGSAVASALLGAAAGAFFGGRLADSIGRVKVMRIAAILFLVSAIFCAWDPFFTDDTAGFAWLIFWRVVGGVGVGVASIIAPAYIAEVAPADVRGRLGSLQQLGIVTGIFASQIVNRIIVGIAGSADGHVLGGMDAWRLMFLVCALPAALYLIGAFMIPESPRWLVGQGRRDEALRIMTHLQGEGPAVHRLGIIDKTLDSERKPRFSDLRGAVAGLKPVVWVGLGLAVLQQLVGINVIFYYSNQLWQSVGFQESDAFTISTITSVTNVVVTLVAIALVDKIGRKKLLLIGSAGMVLTLGTMAVVFSTATITDAGPVLGDTAGPIALVAANLYVVFFGVSWGPVMWVLLGEMFPNKIRGAALAVAGLVQWLANWAVTASFPVLSEASLVLAYGLYAFFAVVSLIFTAKIVRETKGVELEDMQN</sequence>
<evidence type="ECO:0000256" key="9">
    <source>
        <dbReference type="RuleBase" id="RU003346"/>
    </source>
</evidence>
<organism evidence="12 13">
    <name type="scientific">Kocuria palustris PEL</name>
    <dbReference type="NCBI Taxonomy" id="1236550"/>
    <lineage>
        <taxon>Bacteria</taxon>
        <taxon>Bacillati</taxon>
        <taxon>Actinomycetota</taxon>
        <taxon>Actinomycetes</taxon>
        <taxon>Micrococcales</taxon>
        <taxon>Micrococcaceae</taxon>
        <taxon>Kocuria</taxon>
    </lineage>
</organism>
<dbReference type="GO" id="GO:0005886">
    <property type="term" value="C:plasma membrane"/>
    <property type="evidence" value="ECO:0007669"/>
    <property type="project" value="UniProtKB-SubCell"/>
</dbReference>
<comment type="caution">
    <text evidence="12">The sequence shown here is derived from an EMBL/GenBank/DDBJ whole genome shotgun (WGS) entry which is preliminary data.</text>
</comment>
<dbReference type="SUPFAM" id="SSF103473">
    <property type="entry name" value="MFS general substrate transporter"/>
    <property type="match status" value="1"/>
</dbReference>
<reference evidence="12 13" key="1">
    <citation type="journal article" date="2014" name="Genome Announc.">
        <title>Draft Genome Sequence of Kocuria palustris PEL.</title>
        <authorList>
            <person name="Sharma G."/>
            <person name="Khatri I."/>
            <person name="Subramanian S."/>
        </authorList>
    </citation>
    <scope>NUCLEOTIDE SEQUENCE [LARGE SCALE GENOMIC DNA]</scope>
    <source>
        <strain evidence="12 13">PEL</strain>
    </source>
</reference>
<keyword evidence="4" id="KW-1003">Cell membrane</keyword>